<dbReference type="GO" id="GO:0016787">
    <property type="term" value="F:hydrolase activity"/>
    <property type="evidence" value="ECO:0007669"/>
    <property type="project" value="UniProtKB-KW"/>
</dbReference>
<dbReference type="Pfam" id="PF13370">
    <property type="entry name" value="Fer4_13"/>
    <property type="match status" value="1"/>
</dbReference>
<dbReference type="InterPro" id="IPR036866">
    <property type="entry name" value="RibonucZ/Hydroxyglut_hydro"/>
</dbReference>
<evidence type="ECO:0000313" key="2">
    <source>
        <dbReference type="EMBL" id="KYF47256.1"/>
    </source>
</evidence>
<gene>
    <name evidence="2" type="ORF">BE08_13495</name>
</gene>
<dbReference type="InterPro" id="IPR001279">
    <property type="entry name" value="Metallo-B-lactamas"/>
</dbReference>
<keyword evidence="2" id="KW-0378">Hydrolase</keyword>
<dbReference type="SUPFAM" id="SSF56281">
    <property type="entry name" value="Metallo-hydrolase/oxidoreductase"/>
    <property type="match status" value="1"/>
</dbReference>
<proteinExistence type="predicted"/>
<dbReference type="Pfam" id="PF14597">
    <property type="entry name" value="Lactamase_B_5"/>
    <property type="match status" value="1"/>
</dbReference>
<dbReference type="AlphaFoldDB" id="A0A150NYZ0"/>
<accession>A0A150NYZ0</accession>
<dbReference type="Gene3D" id="3.60.15.10">
    <property type="entry name" value="Ribonuclease Z/Hydroxyacylglutathione hydrolase-like"/>
    <property type="match status" value="1"/>
</dbReference>
<reference evidence="2 3" key="1">
    <citation type="submission" date="2014-02" db="EMBL/GenBank/DDBJ databases">
        <title>The small core and large imbalanced accessory genome model reveals a collaborative survival strategy of Sorangium cellulosum strains in nature.</title>
        <authorList>
            <person name="Han K."/>
            <person name="Peng R."/>
            <person name="Blom J."/>
            <person name="Li Y.-Z."/>
        </authorList>
    </citation>
    <scope>NUCLEOTIDE SEQUENCE [LARGE SCALE GENOMIC DNA]</scope>
    <source>
        <strain evidence="2 3">So0157-25</strain>
    </source>
</reference>
<evidence type="ECO:0000313" key="3">
    <source>
        <dbReference type="Proteomes" id="UP000075420"/>
    </source>
</evidence>
<dbReference type="EMBL" id="JELY01003646">
    <property type="protein sequence ID" value="KYF47256.1"/>
    <property type="molecule type" value="Genomic_DNA"/>
</dbReference>
<dbReference type="CDD" id="cd07727">
    <property type="entry name" value="YmaE-like_MBL-fold"/>
    <property type="match status" value="1"/>
</dbReference>
<dbReference type="PANTHER" id="PTHR42773:SF1">
    <property type="entry name" value="METALLO-BETA-LACTAMASE FAMILY PROTEIN"/>
    <property type="match status" value="1"/>
</dbReference>
<protein>
    <submittedName>
        <fullName evidence="2">MBL fold metallo-hydrolase</fullName>
    </submittedName>
</protein>
<organism evidence="2 3">
    <name type="scientific">Sorangium cellulosum</name>
    <name type="common">Polyangium cellulosum</name>
    <dbReference type="NCBI Taxonomy" id="56"/>
    <lineage>
        <taxon>Bacteria</taxon>
        <taxon>Pseudomonadati</taxon>
        <taxon>Myxococcota</taxon>
        <taxon>Polyangia</taxon>
        <taxon>Polyangiales</taxon>
        <taxon>Polyangiaceae</taxon>
        <taxon>Sorangium</taxon>
    </lineage>
</organism>
<comment type="caution">
    <text evidence="2">The sequence shown here is derived from an EMBL/GenBank/DDBJ whole genome shotgun (WGS) entry which is preliminary data.</text>
</comment>
<name>A0A150NYZ0_SORCE</name>
<feature type="domain" description="Metallo-beta-lactamase" evidence="1">
    <location>
        <begin position="107"/>
        <end position="266"/>
    </location>
</feature>
<evidence type="ECO:0000259" key="1">
    <source>
        <dbReference type="SMART" id="SM00849"/>
    </source>
</evidence>
<dbReference type="Gene3D" id="3.30.70.20">
    <property type="match status" value="1"/>
</dbReference>
<dbReference type="SMART" id="SM00849">
    <property type="entry name" value="Lactamase_B"/>
    <property type="match status" value="1"/>
</dbReference>
<sequence>MARPEDRLPENAPGDYFVDRSCIDCDTCRQLAPAVFARAPAVERSVVARQPATPDEHLRAAMALVSCPTASIGTADRQGMAAAATAFPEPIDEDVYYCGYASESSYGASSYLIRRPEGNVLVDSPRAARPLLKRLRELGGVRTLVLTHRDDVADHRIFRDAFGCDRVIHEADVEDDTALAEVKITGVDPIALAPDLTLIPVPGHTRGSVALLVRDRYLFTGDHLASSSETGQLDAAREVCWYSWAEQIRSMERLLEHRFTWVLPGHGRRHRAASEEAMRAELAALIVRMKCA</sequence>
<dbReference type="PANTHER" id="PTHR42773">
    <property type="entry name" value="METALLO-BETA-LACTAMASE-RELATED"/>
    <property type="match status" value="1"/>
</dbReference>
<dbReference type="Proteomes" id="UP000075420">
    <property type="component" value="Unassembled WGS sequence"/>
</dbReference>